<evidence type="ECO:0000313" key="2">
    <source>
        <dbReference type="Proteomes" id="UP000053259"/>
    </source>
</evidence>
<sequence length="345" mass="39674">MKITKDKERLPRCYFSYCALSNYKDQDRLPTKQQPFKAINHYTPAHTTDLMLPEELYALVEGKLFGKLFSYARVYMSLLDIVSGDFFNQYVKAGNVLMLSEGQQGVQNTFLLKDGILRLDVDKATYERCGLVGVAAPHPGRKHVKSRFRIDLDLKQASMQHGKKGFERIKWAFKTVLVESLAWLFVDLENEDVCSGPIAALHPQVVELRPTVTRLKHLVPPFVYDEEAIRDALYEEQLLEWLGMVMLESPRISQKDTIDSYLCKYTLPEEFVQTEESARQEQEVVHVRWHGFTSAAFLRHVWLTLRAATAEKSELWFSVGASTFDGTSFTLLCNDGRNVMLWECD</sequence>
<dbReference type="EMBL" id="KN847534">
    <property type="protein sequence ID" value="KIW06679.1"/>
    <property type="molecule type" value="Genomic_DNA"/>
</dbReference>
<dbReference type="InterPro" id="IPR013893">
    <property type="entry name" value="RNase_P_Rpp40"/>
</dbReference>
<dbReference type="GeneID" id="27310357"/>
<dbReference type="GO" id="GO:0030681">
    <property type="term" value="C:multimeric ribonuclease P complex"/>
    <property type="evidence" value="ECO:0007669"/>
    <property type="project" value="TreeGrafter"/>
</dbReference>
<dbReference type="HOGENOM" id="CLU_048755_0_0_1"/>
<dbReference type="STRING" id="253628.A0A0D2B619"/>
<dbReference type="GO" id="GO:0000172">
    <property type="term" value="C:ribonuclease MRP complex"/>
    <property type="evidence" value="ECO:0007669"/>
    <property type="project" value="TreeGrafter"/>
</dbReference>
<dbReference type="PANTHER" id="PTHR15396:SF1">
    <property type="entry name" value="RIBONUCLEASE P PROTEIN SUBUNIT P40"/>
    <property type="match status" value="1"/>
</dbReference>
<proteinExistence type="predicted"/>
<gene>
    <name evidence="1" type="ORF">PV09_02384</name>
</gene>
<dbReference type="GO" id="GO:0000447">
    <property type="term" value="P:endonucleolytic cleavage in ITS1 to separate SSU-rRNA from 5.8S rRNA and LSU-rRNA from tricistronic rRNA transcript (SSU-rRNA, 5.8S rRNA, LSU-rRNA)"/>
    <property type="evidence" value="ECO:0007669"/>
    <property type="project" value="TreeGrafter"/>
</dbReference>
<name>A0A0D2B619_9PEZI</name>
<dbReference type="OrthoDB" id="63112at2759"/>
<organism evidence="1 2">
    <name type="scientific">Verruconis gallopava</name>
    <dbReference type="NCBI Taxonomy" id="253628"/>
    <lineage>
        <taxon>Eukaryota</taxon>
        <taxon>Fungi</taxon>
        <taxon>Dikarya</taxon>
        <taxon>Ascomycota</taxon>
        <taxon>Pezizomycotina</taxon>
        <taxon>Dothideomycetes</taxon>
        <taxon>Pleosporomycetidae</taxon>
        <taxon>Venturiales</taxon>
        <taxon>Sympoventuriaceae</taxon>
        <taxon>Verruconis</taxon>
    </lineage>
</organism>
<dbReference type="Proteomes" id="UP000053259">
    <property type="component" value="Unassembled WGS sequence"/>
</dbReference>
<dbReference type="GO" id="GO:0001682">
    <property type="term" value="P:tRNA 5'-leader removal"/>
    <property type="evidence" value="ECO:0007669"/>
    <property type="project" value="InterPro"/>
</dbReference>
<dbReference type="VEuPathDB" id="FungiDB:PV09_02384"/>
<dbReference type="GO" id="GO:0000171">
    <property type="term" value="F:ribonuclease MRP activity"/>
    <property type="evidence" value="ECO:0007669"/>
    <property type="project" value="TreeGrafter"/>
</dbReference>
<dbReference type="PANTHER" id="PTHR15396">
    <property type="entry name" value="RIBONUCLEASE P PROTEIN SUBUNIT P40"/>
    <property type="match status" value="1"/>
</dbReference>
<dbReference type="GO" id="GO:0004526">
    <property type="term" value="F:ribonuclease P activity"/>
    <property type="evidence" value="ECO:0007669"/>
    <property type="project" value="TreeGrafter"/>
</dbReference>
<evidence type="ECO:0000313" key="1">
    <source>
        <dbReference type="EMBL" id="KIW06679.1"/>
    </source>
</evidence>
<keyword evidence="2" id="KW-1185">Reference proteome</keyword>
<accession>A0A0D2B619</accession>
<dbReference type="AlphaFoldDB" id="A0A0D2B619"/>
<reference evidence="1 2" key="1">
    <citation type="submission" date="2015-01" db="EMBL/GenBank/DDBJ databases">
        <title>The Genome Sequence of Ochroconis gallopava CBS43764.</title>
        <authorList>
            <consortium name="The Broad Institute Genomics Platform"/>
            <person name="Cuomo C."/>
            <person name="de Hoog S."/>
            <person name="Gorbushina A."/>
            <person name="Stielow B."/>
            <person name="Teixiera M."/>
            <person name="Abouelleil A."/>
            <person name="Chapman S.B."/>
            <person name="Priest M."/>
            <person name="Young S.K."/>
            <person name="Wortman J."/>
            <person name="Nusbaum C."/>
            <person name="Birren B."/>
        </authorList>
    </citation>
    <scope>NUCLEOTIDE SEQUENCE [LARGE SCALE GENOMIC DNA]</scope>
    <source>
        <strain evidence="1 2">CBS 43764</strain>
    </source>
</reference>
<dbReference type="Pfam" id="PF08584">
    <property type="entry name" value="Ribonuc_P_40"/>
    <property type="match status" value="1"/>
</dbReference>
<dbReference type="InParanoid" id="A0A0D2B619"/>
<dbReference type="RefSeq" id="XP_016216548.1">
    <property type="nucleotide sequence ID" value="XM_016355412.1"/>
</dbReference>
<protein>
    <submittedName>
        <fullName evidence="1">Uncharacterized protein</fullName>
    </submittedName>
</protein>